<dbReference type="NCBIfam" id="TIGR01641">
    <property type="entry name" value="phageSPP1_gp7"/>
    <property type="match status" value="1"/>
</dbReference>
<sequence>MDINLQEVVLNQRKVGKRLPKRFKYRKVSKRTELWYTTQLRSFVKQMRDDIEKALQLSSGAFFMDSADKGIEAFSVRTFLTYLNQYENQEWTEKVANNLAQQFAARANQQNQQEVADNIKRQIGVDIEQFVFGGGKVAQRLEGLTLANVQLIKSIPTQYLDKVQSAVTRGLASGKLTKEIAAEIKEIGGVTDSRARLIARDQSSKANSALTQARHEELGITKYRWSTSGDERVRESHMANDGKIFSYDDPPPTGHPGDEINCRCVAIAIFDGVNDTPDVRGERSSEVAALVSKGAYAAILSHTRQLSGFARKEYGLSFVETEYLVAYTNTLHRDLNIALRTGTATAQQKLVASKLDKALDKMPKYQGVTYRDIRIPKKELKAFLDSYQIGSIIKERQFTSTSKIDALKDFKGNIRFIIRGKNGRDIEKISMFPQEREVLFQSEKRFIVKKVHKPSWFSFKNVITIELMEIE</sequence>
<proteinExistence type="predicted"/>
<feature type="domain" description="Phage head morphogenesis" evidence="2">
    <location>
        <begin position="161"/>
        <end position="267"/>
    </location>
</feature>
<comment type="caution">
    <text evidence="3">The sequence shown here is derived from an EMBL/GenBank/DDBJ whole genome shotgun (WGS) entry which is preliminary data.</text>
</comment>
<evidence type="ECO:0000259" key="2">
    <source>
        <dbReference type="Pfam" id="PF04233"/>
    </source>
</evidence>
<organism evidence="3 4">
    <name type="scientific">Pelistega indica</name>
    <dbReference type="NCBI Taxonomy" id="1414851"/>
    <lineage>
        <taxon>Bacteria</taxon>
        <taxon>Pseudomonadati</taxon>
        <taxon>Pseudomonadota</taxon>
        <taxon>Betaproteobacteria</taxon>
        <taxon>Burkholderiales</taxon>
        <taxon>Alcaligenaceae</taxon>
        <taxon>Pelistega</taxon>
    </lineage>
</organism>
<evidence type="ECO:0008006" key="5">
    <source>
        <dbReference type="Google" id="ProtNLM"/>
    </source>
</evidence>
<dbReference type="SUPFAM" id="SSF56399">
    <property type="entry name" value="ADP-ribosylation"/>
    <property type="match status" value="1"/>
</dbReference>
<evidence type="ECO:0000259" key="1">
    <source>
        <dbReference type="Pfam" id="PF03496"/>
    </source>
</evidence>
<dbReference type="PROSITE" id="PS51996">
    <property type="entry name" value="TR_MART"/>
    <property type="match status" value="1"/>
</dbReference>
<dbReference type="InterPro" id="IPR003540">
    <property type="entry name" value="ADP-ribosyltransferase"/>
</dbReference>
<dbReference type="InterPro" id="IPR006528">
    <property type="entry name" value="Phage_head_morphogenesis_dom"/>
</dbReference>
<evidence type="ECO:0000313" key="4">
    <source>
        <dbReference type="Proteomes" id="UP000018766"/>
    </source>
</evidence>
<reference evidence="3 4" key="1">
    <citation type="submission" date="2013-11" db="EMBL/GenBank/DDBJ databases">
        <title>Genomic analysis of Pelistega sp. HM-7.</title>
        <authorList>
            <person name="Kumbhare S.V."/>
            <person name="Shetty S.A."/>
            <person name="Sharma O."/>
            <person name="Dhotre D.P."/>
        </authorList>
    </citation>
    <scope>NUCLEOTIDE SEQUENCE [LARGE SCALE GENOMIC DNA]</scope>
    <source>
        <strain evidence="3 4">HM-7</strain>
    </source>
</reference>
<name>V8GA40_9BURK</name>
<dbReference type="GO" id="GO:0005576">
    <property type="term" value="C:extracellular region"/>
    <property type="evidence" value="ECO:0007669"/>
    <property type="project" value="InterPro"/>
</dbReference>
<evidence type="ECO:0000313" key="3">
    <source>
        <dbReference type="EMBL" id="ETD72961.1"/>
    </source>
</evidence>
<gene>
    <name evidence="3" type="ORF">V757_01050</name>
</gene>
<protein>
    <recommendedName>
        <fullName evidence="5">Phage head morphogenesis domain-containing protein</fullName>
    </recommendedName>
</protein>
<dbReference type="Pfam" id="PF04233">
    <property type="entry name" value="Phage_Mu_F"/>
    <property type="match status" value="1"/>
</dbReference>
<dbReference type="Pfam" id="PF03496">
    <property type="entry name" value="ADPrib_exo_Tox"/>
    <property type="match status" value="1"/>
</dbReference>
<dbReference type="Proteomes" id="UP000018766">
    <property type="component" value="Unassembled WGS sequence"/>
</dbReference>
<dbReference type="Gene3D" id="3.90.176.10">
    <property type="entry name" value="Toxin ADP-ribosyltransferase, Chain A, domain 1"/>
    <property type="match status" value="1"/>
</dbReference>
<dbReference type="AlphaFoldDB" id="V8GA40"/>
<feature type="domain" description="ADP ribosyltransferase" evidence="1">
    <location>
        <begin position="314"/>
        <end position="453"/>
    </location>
</feature>
<keyword evidence="4" id="KW-1185">Reference proteome</keyword>
<dbReference type="EMBL" id="AYSV01000007">
    <property type="protein sequence ID" value="ETD72961.1"/>
    <property type="molecule type" value="Genomic_DNA"/>
</dbReference>
<accession>V8GA40</accession>